<name>A0A8J6LCG5_TENMO</name>
<sequence>MASASDLQCFTDFQLCPENYELNIILKKIDQRNSDAKNKMFIDQILGGYSESHKSPEENYARNVLIEAFAILLSKKNLRKYMYEKLNTMKIEEKTLFEYIIDDVTREIEENINKAKIFNFTQCNQICVFLGSYIQNFEDDSKREFVFEKTFQFYLCVLEVYTSQLE</sequence>
<comment type="caution">
    <text evidence="1">The sequence shown here is derived from an EMBL/GenBank/DDBJ whole genome shotgun (WGS) entry which is preliminary data.</text>
</comment>
<dbReference type="EMBL" id="JABDTM020020224">
    <property type="protein sequence ID" value="KAH0817149.1"/>
    <property type="molecule type" value="Genomic_DNA"/>
</dbReference>
<keyword evidence="2" id="KW-1185">Reference proteome</keyword>
<organism evidence="1 2">
    <name type="scientific">Tenebrio molitor</name>
    <name type="common">Yellow mealworm beetle</name>
    <dbReference type="NCBI Taxonomy" id="7067"/>
    <lineage>
        <taxon>Eukaryota</taxon>
        <taxon>Metazoa</taxon>
        <taxon>Ecdysozoa</taxon>
        <taxon>Arthropoda</taxon>
        <taxon>Hexapoda</taxon>
        <taxon>Insecta</taxon>
        <taxon>Pterygota</taxon>
        <taxon>Neoptera</taxon>
        <taxon>Endopterygota</taxon>
        <taxon>Coleoptera</taxon>
        <taxon>Polyphaga</taxon>
        <taxon>Cucujiformia</taxon>
        <taxon>Tenebrionidae</taxon>
        <taxon>Tenebrio</taxon>
    </lineage>
</organism>
<evidence type="ECO:0000313" key="2">
    <source>
        <dbReference type="Proteomes" id="UP000719412"/>
    </source>
</evidence>
<evidence type="ECO:0000313" key="1">
    <source>
        <dbReference type="EMBL" id="KAH0817149.1"/>
    </source>
</evidence>
<reference evidence="1" key="1">
    <citation type="journal article" date="2020" name="J Insects Food Feed">
        <title>The yellow mealworm (Tenebrio molitor) genome: a resource for the emerging insects as food and feed industry.</title>
        <authorList>
            <person name="Eriksson T."/>
            <person name="Andere A."/>
            <person name="Kelstrup H."/>
            <person name="Emery V."/>
            <person name="Picard C."/>
        </authorList>
    </citation>
    <scope>NUCLEOTIDE SEQUENCE</scope>
    <source>
        <strain evidence="1">Stoneville</strain>
        <tissue evidence="1">Whole head</tissue>
    </source>
</reference>
<accession>A0A8J6LCG5</accession>
<protein>
    <submittedName>
        <fullName evidence="1">Uncharacterized protein</fullName>
    </submittedName>
</protein>
<reference evidence="1" key="2">
    <citation type="submission" date="2021-08" db="EMBL/GenBank/DDBJ databases">
        <authorList>
            <person name="Eriksson T."/>
        </authorList>
    </citation>
    <scope>NUCLEOTIDE SEQUENCE</scope>
    <source>
        <strain evidence="1">Stoneville</strain>
        <tissue evidence="1">Whole head</tissue>
    </source>
</reference>
<proteinExistence type="predicted"/>
<gene>
    <name evidence="1" type="ORF">GEV33_005642</name>
</gene>
<dbReference type="AlphaFoldDB" id="A0A8J6LCG5"/>
<dbReference type="Proteomes" id="UP000719412">
    <property type="component" value="Unassembled WGS sequence"/>
</dbReference>